<evidence type="ECO:0000256" key="1">
    <source>
        <dbReference type="SAM" id="Phobius"/>
    </source>
</evidence>
<protein>
    <submittedName>
        <fullName evidence="3">Sporulation and spore germination</fullName>
    </submittedName>
</protein>
<sequence>MILYDGAMKRKTTAFIVIVSASFVLSLVLWMIRYPGIRYVFMFQSAATGKICMESRYLPKDPVQGDVNCYVDELLLGPLTAEYRPLFTRGTRAQSCFERGGVLYVDLSDALISESDGASEIRQGMELFRKNILYNFKNIHTIEVFVAGNHAYEKSAVGDLRKENP</sequence>
<dbReference type="Pfam" id="PF10646">
    <property type="entry name" value="Germane"/>
    <property type="match status" value="1"/>
</dbReference>
<keyword evidence="1" id="KW-1133">Transmembrane helix</keyword>
<dbReference type="AlphaFoldDB" id="U2MEC7"/>
<proteinExistence type="predicted"/>
<name>U2MEC7_TRESO</name>
<keyword evidence="1" id="KW-0812">Transmembrane</keyword>
<evidence type="ECO:0000313" key="3">
    <source>
        <dbReference type="EMBL" id="ERF60497.1"/>
    </source>
</evidence>
<dbReference type="EMBL" id="AVQI01000084">
    <property type="protein sequence ID" value="ERJ97653.1"/>
    <property type="molecule type" value="Genomic_DNA"/>
</dbReference>
<reference evidence="5 6" key="1">
    <citation type="submission" date="2013-08" db="EMBL/GenBank/DDBJ databases">
        <authorList>
            <person name="Durkin A.S."/>
            <person name="Haft D.R."/>
            <person name="McCorrison J."/>
            <person name="Torralba M."/>
            <person name="Gillis M."/>
            <person name="Haft D.H."/>
            <person name="Methe B."/>
            <person name="Sutton G."/>
            <person name="Nelson K.E."/>
        </authorList>
    </citation>
    <scope>NUCLEOTIDE SEQUENCE [LARGE SCALE GENOMIC DNA]</scope>
    <source>
        <strain evidence="4 6">ATCC 35536</strain>
        <strain evidence="3 5">VPI DR56BR1116</strain>
    </source>
</reference>
<dbReference type="eggNOG" id="ENOG502ZR1A">
    <property type="taxonomic scope" value="Bacteria"/>
</dbReference>
<feature type="transmembrane region" description="Helical" evidence="1">
    <location>
        <begin position="12"/>
        <end position="32"/>
    </location>
</feature>
<feature type="domain" description="GerMN" evidence="2">
    <location>
        <begin position="70"/>
        <end position="142"/>
    </location>
</feature>
<dbReference type="Proteomes" id="UP000016646">
    <property type="component" value="Unassembled WGS sequence"/>
</dbReference>
<evidence type="ECO:0000259" key="2">
    <source>
        <dbReference type="Pfam" id="PF10646"/>
    </source>
</evidence>
<evidence type="ECO:0000313" key="6">
    <source>
        <dbReference type="Proteomes" id="UP000016646"/>
    </source>
</evidence>
<evidence type="ECO:0000313" key="4">
    <source>
        <dbReference type="EMBL" id="ERJ97653.1"/>
    </source>
</evidence>
<comment type="caution">
    <text evidence="3">The sequence shown here is derived from an EMBL/GenBank/DDBJ whole genome shotgun (WGS) entry which is preliminary data.</text>
</comment>
<keyword evidence="6" id="KW-1185">Reference proteome</keyword>
<keyword evidence="1" id="KW-0472">Membrane</keyword>
<dbReference type="EMBL" id="AUZJ01000042">
    <property type="protein sequence ID" value="ERF60497.1"/>
    <property type="molecule type" value="Genomic_DNA"/>
</dbReference>
<accession>U2MEC7</accession>
<dbReference type="Proteomes" id="UP000016412">
    <property type="component" value="Unassembled WGS sequence"/>
</dbReference>
<dbReference type="PATRIC" id="fig|1125725.3.peg.1522"/>
<gene>
    <name evidence="4" type="ORF">HMPREF0860_0503</name>
    <name evidence="3" type="ORF">HMPREF1325_1509</name>
</gene>
<organism evidence="3 5">
    <name type="scientific">Treponema socranskii subsp. socranskii VPI DR56BR1116 = ATCC 35536</name>
    <dbReference type="NCBI Taxonomy" id="1125725"/>
    <lineage>
        <taxon>Bacteria</taxon>
        <taxon>Pseudomonadati</taxon>
        <taxon>Spirochaetota</taxon>
        <taxon>Spirochaetia</taxon>
        <taxon>Spirochaetales</taxon>
        <taxon>Treponemataceae</taxon>
        <taxon>Treponema</taxon>
    </lineage>
</organism>
<dbReference type="STRING" id="1125725.HMPREF1325_1509"/>
<dbReference type="InterPro" id="IPR019606">
    <property type="entry name" value="GerMN"/>
</dbReference>
<evidence type="ECO:0000313" key="5">
    <source>
        <dbReference type="Proteomes" id="UP000016412"/>
    </source>
</evidence>